<feature type="non-terminal residue" evidence="1">
    <location>
        <position position="1"/>
    </location>
</feature>
<feature type="non-terminal residue" evidence="1">
    <location>
        <position position="118"/>
    </location>
</feature>
<organism evidence="1 2">
    <name type="scientific">Cetraspora pellucida</name>
    <dbReference type="NCBI Taxonomy" id="1433469"/>
    <lineage>
        <taxon>Eukaryota</taxon>
        <taxon>Fungi</taxon>
        <taxon>Fungi incertae sedis</taxon>
        <taxon>Mucoromycota</taxon>
        <taxon>Glomeromycotina</taxon>
        <taxon>Glomeromycetes</taxon>
        <taxon>Diversisporales</taxon>
        <taxon>Gigasporaceae</taxon>
        <taxon>Cetraspora</taxon>
    </lineage>
</organism>
<comment type="caution">
    <text evidence="1">The sequence shown here is derived from an EMBL/GenBank/DDBJ whole genome shotgun (WGS) entry which is preliminary data.</text>
</comment>
<keyword evidence="2" id="KW-1185">Reference proteome</keyword>
<accession>A0A9N9KKH3</accession>
<proteinExistence type="predicted"/>
<dbReference type="AlphaFoldDB" id="A0A9N9KKH3"/>
<evidence type="ECO:0000313" key="1">
    <source>
        <dbReference type="EMBL" id="CAG8840254.1"/>
    </source>
</evidence>
<reference evidence="1" key="1">
    <citation type="submission" date="2021-06" db="EMBL/GenBank/DDBJ databases">
        <authorList>
            <person name="Kallberg Y."/>
            <person name="Tangrot J."/>
            <person name="Rosling A."/>
        </authorList>
    </citation>
    <scope>NUCLEOTIDE SEQUENCE</scope>
    <source>
        <strain evidence="1">FL966</strain>
    </source>
</reference>
<protein>
    <submittedName>
        <fullName evidence="1">10164_t:CDS:1</fullName>
    </submittedName>
</protein>
<dbReference type="Proteomes" id="UP000789759">
    <property type="component" value="Unassembled WGS sequence"/>
</dbReference>
<evidence type="ECO:0000313" key="2">
    <source>
        <dbReference type="Proteomes" id="UP000789759"/>
    </source>
</evidence>
<gene>
    <name evidence="1" type="ORF">CPELLU_LOCUS21984</name>
</gene>
<name>A0A9N9KKH3_9GLOM</name>
<dbReference type="EMBL" id="CAJVQA010089662">
    <property type="protein sequence ID" value="CAG8840254.1"/>
    <property type="molecule type" value="Genomic_DNA"/>
</dbReference>
<sequence>KNLKDNDIVETFVIGGHDDKSKILQLSYKNSDDYQVMWNFLLNISKREEYKGKCIVVVCKNILFRLMVKYGLYCWIEAKFKKNNDILDVKKDNIKELENIKYYDIVLKIVENMEKNDI</sequence>